<reference evidence="1" key="1">
    <citation type="submission" date="2021-02" db="EMBL/GenBank/DDBJ databases">
        <authorList>
            <person name="Nowell W R."/>
        </authorList>
    </citation>
    <scope>NUCLEOTIDE SEQUENCE</scope>
</reference>
<name>A0A8S2V6F3_9BILA</name>
<sequence>PKSDFVHAYHIEATVKENYDTPCIADVKQEDVAIEQALVWFL</sequence>
<feature type="non-terminal residue" evidence="1">
    <location>
        <position position="1"/>
    </location>
</feature>
<comment type="caution">
    <text evidence="1">The sequence shown here is derived from an EMBL/GenBank/DDBJ whole genome shotgun (WGS) entry which is preliminary data.</text>
</comment>
<accession>A0A8S2V6F3</accession>
<dbReference type="EMBL" id="CAJOBH010050433">
    <property type="protein sequence ID" value="CAF4376600.1"/>
    <property type="molecule type" value="Genomic_DNA"/>
</dbReference>
<gene>
    <name evidence="1" type="ORF">BYL167_LOCUS30554</name>
</gene>
<evidence type="ECO:0000313" key="2">
    <source>
        <dbReference type="Proteomes" id="UP000681967"/>
    </source>
</evidence>
<dbReference type="AlphaFoldDB" id="A0A8S2V6F3"/>
<proteinExistence type="predicted"/>
<dbReference type="Proteomes" id="UP000681967">
    <property type="component" value="Unassembled WGS sequence"/>
</dbReference>
<organism evidence="1 2">
    <name type="scientific">Rotaria magnacalcarata</name>
    <dbReference type="NCBI Taxonomy" id="392030"/>
    <lineage>
        <taxon>Eukaryota</taxon>
        <taxon>Metazoa</taxon>
        <taxon>Spiralia</taxon>
        <taxon>Gnathifera</taxon>
        <taxon>Rotifera</taxon>
        <taxon>Eurotatoria</taxon>
        <taxon>Bdelloidea</taxon>
        <taxon>Philodinida</taxon>
        <taxon>Philodinidae</taxon>
        <taxon>Rotaria</taxon>
    </lineage>
</organism>
<protein>
    <submittedName>
        <fullName evidence="1">Uncharacterized protein</fullName>
    </submittedName>
</protein>
<evidence type="ECO:0000313" key="1">
    <source>
        <dbReference type="EMBL" id="CAF4376600.1"/>
    </source>
</evidence>